<keyword evidence="2" id="KW-1185">Reference proteome</keyword>
<dbReference type="RefSeq" id="WP_179822234.1">
    <property type="nucleotide sequence ID" value="NZ_JACCFS010000001.1"/>
</dbReference>
<evidence type="ECO:0000313" key="1">
    <source>
        <dbReference type="EMBL" id="NYJ33851.1"/>
    </source>
</evidence>
<evidence type="ECO:0000313" key="2">
    <source>
        <dbReference type="Proteomes" id="UP000572051"/>
    </source>
</evidence>
<dbReference type="EMBL" id="JACCFS010000001">
    <property type="protein sequence ID" value="NYJ33851.1"/>
    <property type="molecule type" value="Genomic_DNA"/>
</dbReference>
<comment type="caution">
    <text evidence="1">The sequence shown here is derived from an EMBL/GenBank/DDBJ whole genome shotgun (WGS) entry which is preliminary data.</text>
</comment>
<proteinExistence type="predicted"/>
<accession>A0A7Z0EKU4</accession>
<dbReference type="AlphaFoldDB" id="A0A7Z0EKU4"/>
<gene>
    <name evidence="1" type="ORF">HNR10_001732</name>
</gene>
<dbReference type="Proteomes" id="UP000572051">
    <property type="component" value="Unassembled WGS sequence"/>
</dbReference>
<protein>
    <submittedName>
        <fullName evidence="1">Uncharacterized protein</fullName>
    </submittedName>
</protein>
<reference evidence="1 2" key="1">
    <citation type="submission" date="2020-07" db="EMBL/GenBank/DDBJ databases">
        <title>Sequencing the genomes of 1000 actinobacteria strains.</title>
        <authorList>
            <person name="Klenk H.-P."/>
        </authorList>
    </citation>
    <scope>NUCLEOTIDE SEQUENCE [LARGE SCALE GENOMIC DNA]</scope>
    <source>
        <strain evidence="1 2">DSM 44442</strain>
    </source>
</reference>
<name>A0A7Z0EKU4_9ACTN</name>
<sequence length="124" mass="13684">MARSRRGRRDLGLVGIFAAGVQVFRFYPDGTVLDVLVKPPPDTRDAAAIERWLRPGEAPRGVHTTRYTRRGHRISFTTRSHLGGAPVSVSGTWSKGALRLTLTWDGRTGTETPFRRLDDGGPES</sequence>
<organism evidence="1 2">
    <name type="scientific">Nocardiopsis aegyptia</name>
    <dbReference type="NCBI Taxonomy" id="220378"/>
    <lineage>
        <taxon>Bacteria</taxon>
        <taxon>Bacillati</taxon>
        <taxon>Actinomycetota</taxon>
        <taxon>Actinomycetes</taxon>
        <taxon>Streptosporangiales</taxon>
        <taxon>Nocardiopsidaceae</taxon>
        <taxon>Nocardiopsis</taxon>
    </lineage>
</organism>